<reference evidence="1 2" key="1">
    <citation type="submission" date="2024-04" db="EMBL/GenBank/DDBJ databases">
        <title>Genome sequencing and metabolic network reconstruction of aminoacids and betaine degradation by Anoxynatronum sibiricum.</title>
        <authorList>
            <person name="Detkova E.N."/>
            <person name="Boltjanskaja Y.V."/>
            <person name="Mardanov A.V."/>
            <person name="Kevbrin V."/>
        </authorList>
    </citation>
    <scope>NUCLEOTIDE SEQUENCE [LARGE SCALE GENOMIC DNA]</scope>
    <source>
        <strain evidence="1 2">Z-7981</strain>
    </source>
</reference>
<keyword evidence="2" id="KW-1185">Reference proteome</keyword>
<protein>
    <submittedName>
        <fullName evidence="1">DUF6290 family protein</fullName>
    </submittedName>
</protein>
<dbReference type="NCBIfam" id="NF046040">
    <property type="entry name" value="RelB_antitoxin"/>
    <property type="match status" value="1"/>
</dbReference>
<evidence type="ECO:0000313" key="2">
    <source>
        <dbReference type="Proteomes" id="UP001407405"/>
    </source>
</evidence>
<accession>A0ABU9VQZ0</accession>
<proteinExistence type="predicted"/>
<sequence length="70" mass="8150">MLSVRCTMEDEKIIKTYAAAQGKNVSELLRELVMEKIEEEYNLKIIQEYLAQKEEMKLLTADEVEKDLGL</sequence>
<name>A0ABU9VQZ0_9CLOT</name>
<gene>
    <name evidence="1" type="ORF">AAIG11_02230</name>
</gene>
<dbReference type="Pfam" id="PF19807">
    <property type="entry name" value="DUF6290"/>
    <property type="match status" value="1"/>
</dbReference>
<dbReference type="Proteomes" id="UP001407405">
    <property type="component" value="Unassembled WGS sequence"/>
</dbReference>
<evidence type="ECO:0000313" key="1">
    <source>
        <dbReference type="EMBL" id="MEN1759280.1"/>
    </source>
</evidence>
<organism evidence="1 2">
    <name type="scientific">Anoxynatronum sibiricum</name>
    <dbReference type="NCBI Taxonomy" id="210623"/>
    <lineage>
        <taxon>Bacteria</taxon>
        <taxon>Bacillati</taxon>
        <taxon>Bacillota</taxon>
        <taxon>Clostridia</taxon>
        <taxon>Eubacteriales</taxon>
        <taxon>Clostridiaceae</taxon>
        <taxon>Anoxynatronum</taxon>
    </lineage>
</organism>
<dbReference type="InterPro" id="IPR046257">
    <property type="entry name" value="DUF6290"/>
</dbReference>
<comment type="caution">
    <text evidence="1">The sequence shown here is derived from an EMBL/GenBank/DDBJ whole genome shotgun (WGS) entry which is preliminary data.</text>
</comment>
<dbReference type="EMBL" id="JBCITM010000002">
    <property type="protein sequence ID" value="MEN1759280.1"/>
    <property type="molecule type" value="Genomic_DNA"/>
</dbReference>